<sequence>MKINKNIIIIIIGIAFLSGIAPLSFAQSVSGIPATNSAKLSPTEKPKENDTIESLKDKIEKKVDEINKKSKKIVVGLIESNKDNTLKINGDDSKEYTATIDATITKLFTANVNGLEEEKDLSGIKEKSRVIVSGPILEDQISANTIYLQEEYLVEQGQVTNVDKENFTIDVVTSEKTEMTLDIEKGTQQKILNTKTLELSNAGFSKYKVGDSIHFVSKKPASDEKKASAVRIVIIPQEFFTKDTSN</sequence>
<organism evidence="1 2">
    <name type="scientific">Candidatus Roizmanbacteria bacterium RIFCSPHIGHO2_02_FULL_40_9</name>
    <dbReference type="NCBI Taxonomy" id="1802042"/>
    <lineage>
        <taxon>Bacteria</taxon>
        <taxon>Candidatus Roizmaniibacteriota</taxon>
    </lineage>
</organism>
<protein>
    <recommendedName>
        <fullName evidence="3">DUF5666 domain-containing protein</fullName>
    </recommendedName>
</protein>
<evidence type="ECO:0000313" key="2">
    <source>
        <dbReference type="Proteomes" id="UP000177027"/>
    </source>
</evidence>
<accession>A0A1F7HCZ0</accession>
<name>A0A1F7HCZ0_9BACT</name>
<proteinExistence type="predicted"/>
<evidence type="ECO:0008006" key="3">
    <source>
        <dbReference type="Google" id="ProtNLM"/>
    </source>
</evidence>
<evidence type="ECO:0000313" key="1">
    <source>
        <dbReference type="EMBL" id="OGK28796.1"/>
    </source>
</evidence>
<gene>
    <name evidence="1" type="ORF">A3D06_01735</name>
</gene>
<dbReference type="EMBL" id="MFZS01000028">
    <property type="protein sequence ID" value="OGK28796.1"/>
    <property type="molecule type" value="Genomic_DNA"/>
</dbReference>
<dbReference type="AlphaFoldDB" id="A0A1F7HCZ0"/>
<comment type="caution">
    <text evidence="1">The sequence shown here is derived from an EMBL/GenBank/DDBJ whole genome shotgun (WGS) entry which is preliminary data.</text>
</comment>
<dbReference type="Proteomes" id="UP000177027">
    <property type="component" value="Unassembled WGS sequence"/>
</dbReference>
<reference evidence="1 2" key="1">
    <citation type="journal article" date="2016" name="Nat. Commun.">
        <title>Thousands of microbial genomes shed light on interconnected biogeochemical processes in an aquifer system.</title>
        <authorList>
            <person name="Anantharaman K."/>
            <person name="Brown C.T."/>
            <person name="Hug L.A."/>
            <person name="Sharon I."/>
            <person name="Castelle C.J."/>
            <person name="Probst A.J."/>
            <person name="Thomas B.C."/>
            <person name="Singh A."/>
            <person name="Wilkins M.J."/>
            <person name="Karaoz U."/>
            <person name="Brodie E.L."/>
            <person name="Williams K.H."/>
            <person name="Hubbard S.S."/>
            <person name="Banfield J.F."/>
        </authorList>
    </citation>
    <scope>NUCLEOTIDE SEQUENCE [LARGE SCALE GENOMIC DNA]</scope>
</reference>